<dbReference type="Gene3D" id="1.20.120.520">
    <property type="entry name" value="nmb1532 protein domain like"/>
    <property type="match status" value="1"/>
</dbReference>
<dbReference type="PANTHER" id="PTHR38048:SF2">
    <property type="entry name" value="HEMERYTHRIN-LIKE DOMAIN-CONTAINING PROTEIN"/>
    <property type="match status" value="1"/>
</dbReference>
<evidence type="ECO:0000313" key="4">
    <source>
        <dbReference type="Proteomes" id="UP000038010"/>
    </source>
</evidence>
<dbReference type="OrthoDB" id="58416at2759"/>
<feature type="region of interest" description="Disordered" evidence="1">
    <location>
        <begin position="59"/>
        <end position="95"/>
    </location>
</feature>
<dbReference type="GeneID" id="28740203"/>
<proteinExistence type="predicted"/>
<sequence length="361" mass="40267">MATCSRSSSTSSSCSASSTRPALKLTTQNLDAVSSPKSNTRYYAHLLYVDTPQRERIMSRANSSSNSSVRSQISTRAASDVSSHTSAPSQPPVTPSTKFVLSPIITTPTYMDEHYPLITTTNPSSIPAHIPRSHTCFLAARHMAEIHNLFIRALNSIYNHCLVVEPTAASAGPFLHFCRVFCSILNHHHEIEDTILFPVFEQLLNEPGAMGVNVDGHDAFLPGLHLFEAYVSKTKPEEYCGMTLCNMLERFAGDLVQHLHEEIPTLLDLWRVEDVKGLEKVWAEAEEEGSKGGSVWEAPAFVLGNVDKEMVMDGELCKFPPLPMGLGFAVRKVFSRRYRDVWGFCAFDWEGRRRTVKRMES</sequence>
<dbReference type="AlphaFoldDB" id="A0A0N1H5J8"/>
<reference evidence="3 4" key="1">
    <citation type="submission" date="2015-06" db="EMBL/GenBank/DDBJ databases">
        <title>Draft genome of the ant-associated black yeast Phialophora attae CBS 131958.</title>
        <authorList>
            <person name="Moreno L.F."/>
            <person name="Stielow B.J."/>
            <person name="de Hoog S."/>
            <person name="Vicente V.A."/>
            <person name="Weiss V.A."/>
            <person name="de Vries M."/>
            <person name="Cruz L.M."/>
            <person name="Souza E.M."/>
        </authorList>
    </citation>
    <scope>NUCLEOTIDE SEQUENCE [LARGE SCALE GENOMIC DNA]</scope>
    <source>
        <strain evidence="3 4">CBS 131958</strain>
    </source>
</reference>
<dbReference type="CDD" id="cd12108">
    <property type="entry name" value="Hr-like"/>
    <property type="match status" value="1"/>
</dbReference>
<keyword evidence="4" id="KW-1185">Reference proteome</keyword>
<dbReference type="PANTHER" id="PTHR38048">
    <property type="entry name" value="EXPRESSED PROTEIN"/>
    <property type="match status" value="1"/>
</dbReference>
<feature type="compositionally biased region" description="Low complexity" evidence="1">
    <location>
        <begin position="59"/>
        <end position="76"/>
    </location>
</feature>
<accession>A0A0N1H5J8</accession>
<protein>
    <recommendedName>
        <fullName evidence="2">Hemerythrin-like domain-containing protein</fullName>
    </recommendedName>
</protein>
<gene>
    <name evidence="3" type="ORF">AB675_7918</name>
</gene>
<dbReference type="STRING" id="1664694.A0A0N1H5J8"/>
<feature type="domain" description="Hemerythrin-like" evidence="2">
    <location>
        <begin position="142"/>
        <end position="262"/>
    </location>
</feature>
<dbReference type="RefSeq" id="XP_018000998.1">
    <property type="nucleotide sequence ID" value="XM_018148323.1"/>
</dbReference>
<feature type="region of interest" description="Disordered" evidence="1">
    <location>
        <begin position="1"/>
        <end position="21"/>
    </location>
</feature>
<evidence type="ECO:0000256" key="1">
    <source>
        <dbReference type="SAM" id="MobiDB-lite"/>
    </source>
</evidence>
<organism evidence="3 4">
    <name type="scientific">Cyphellophora attinorum</name>
    <dbReference type="NCBI Taxonomy" id="1664694"/>
    <lineage>
        <taxon>Eukaryota</taxon>
        <taxon>Fungi</taxon>
        <taxon>Dikarya</taxon>
        <taxon>Ascomycota</taxon>
        <taxon>Pezizomycotina</taxon>
        <taxon>Eurotiomycetes</taxon>
        <taxon>Chaetothyriomycetidae</taxon>
        <taxon>Chaetothyriales</taxon>
        <taxon>Cyphellophoraceae</taxon>
        <taxon>Cyphellophora</taxon>
    </lineage>
</organism>
<dbReference type="InterPro" id="IPR012312">
    <property type="entry name" value="Hemerythrin-like"/>
</dbReference>
<evidence type="ECO:0000259" key="2">
    <source>
        <dbReference type="Pfam" id="PF01814"/>
    </source>
</evidence>
<name>A0A0N1H5J8_9EURO</name>
<feature type="compositionally biased region" description="Low complexity" evidence="1">
    <location>
        <begin position="1"/>
        <end position="20"/>
    </location>
</feature>
<comment type="caution">
    <text evidence="3">The sequence shown here is derived from an EMBL/GenBank/DDBJ whole genome shotgun (WGS) entry which is preliminary data.</text>
</comment>
<dbReference type="Proteomes" id="UP000038010">
    <property type="component" value="Unassembled WGS sequence"/>
</dbReference>
<evidence type="ECO:0000313" key="3">
    <source>
        <dbReference type="EMBL" id="KPI41035.1"/>
    </source>
</evidence>
<dbReference type="VEuPathDB" id="FungiDB:AB675_7918"/>
<dbReference type="InterPro" id="IPR053206">
    <property type="entry name" value="Dimeric_xanthone_biosynth"/>
</dbReference>
<dbReference type="EMBL" id="LFJN01000010">
    <property type="protein sequence ID" value="KPI41035.1"/>
    <property type="molecule type" value="Genomic_DNA"/>
</dbReference>
<dbReference type="Pfam" id="PF01814">
    <property type="entry name" value="Hemerythrin"/>
    <property type="match status" value="1"/>
</dbReference>